<evidence type="ECO:0000256" key="3">
    <source>
        <dbReference type="ARBA" id="ARBA00022741"/>
    </source>
</evidence>
<evidence type="ECO:0000259" key="9">
    <source>
        <dbReference type="Pfam" id="PF10436"/>
    </source>
</evidence>
<dbReference type="InterPro" id="IPR018955">
    <property type="entry name" value="BCDHK/PDK_N"/>
</dbReference>
<keyword evidence="4 7" id="KW-0418">Kinase</keyword>
<dbReference type="SUPFAM" id="SSF69012">
    <property type="entry name" value="alpha-ketoacid dehydrogenase kinase, N-terminal domain"/>
    <property type="match status" value="1"/>
</dbReference>
<dbReference type="GO" id="GO:0010906">
    <property type="term" value="P:regulation of glucose metabolic process"/>
    <property type="evidence" value="ECO:0007669"/>
    <property type="project" value="TreeGrafter"/>
</dbReference>
<evidence type="ECO:0000313" key="10">
    <source>
        <dbReference type="EMBL" id="OLY83082.1"/>
    </source>
</evidence>
<evidence type="ECO:0000313" key="11">
    <source>
        <dbReference type="Proteomes" id="UP000187455"/>
    </source>
</evidence>
<dbReference type="GO" id="GO:0005759">
    <property type="term" value="C:mitochondrial matrix"/>
    <property type="evidence" value="ECO:0007669"/>
    <property type="project" value="UniProtKB-SubCell"/>
</dbReference>
<evidence type="ECO:0000256" key="4">
    <source>
        <dbReference type="ARBA" id="ARBA00022777"/>
    </source>
</evidence>
<dbReference type="Proteomes" id="UP000187455">
    <property type="component" value="Unassembled WGS sequence"/>
</dbReference>
<dbReference type="EC" id="2.7.11.-" evidence="7"/>
<dbReference type="PANTHER" id="PTHR11947">
    <property type="entry name" value="PYRUVATE DEHYDROGENASE KINASE"/>
    <property type="match status" value="1"/>
</dbReference>
<evidence type="ECO:0000256" key="6">
    <source>
        <dbReference type="ARBA" id="ARBA00023128"/>
    </source>
</evidence>
<dbReference type="Pfam" id="PF02518">
    <property type="entry name" value="HATPase_c"/>
    <property type="match status" value="1"/>
</dbReference>
<accession>A0A1R0H1S4</accession>
<dbReference type="PANTHER" id="PTHR11947:SF25">
    <property type="entry name" value="[PYRUVATE DEHYDROGENASE (ACETYL-TRANSFERRING)] KINASE 2, MITOCHONDRIAL"/>
    <property type="match status" value="1"/>
</dbReference>
<gene>
    <name evidence="10" type="ORF">AYI68_g2787</name>
</gene>
<dbReference type="GO" id="GO:0005524">
    <property type="term" value="F:ATP binding"/>
    <property type="evidence" value="ECO:0007669"/>
    <property type="project" value="UniProtKB-UniRule"/>
</dbReference>
<evidence type="ECO:0000256" key="2">
    <source>
        <dbReference type="ARBA" id="ARBA00022679"/>
    </source>
</evidence>
<dbReference type="AlphaFoldDB" id="A0A1R0H1S4"/>
<keyword evidence="5 7" id="KW-0067">ATP-binding</keyword>
<evidence type="ECO:0000259" key="8">
    <source>
        <dbReference type="Pfam" id="PF02518"/>
    </source>
</evidence>
<dbReference type="OrthoDB" id="407390at2759"/>
<feature type="domain" description="Histidine kinase/HSP90-like ATPase" evidence="8">
    <location>
        <begin position="236"/>
        <end position="381"/>
    </location>
</feature>
<dbReference type="EMBL" id="LSSL01001085">
    <property type="protein sequence ID" value="OLY83082.1"/>
    <property type="molecule type" value="Genomic_DNA"/>
</dbReference>
<keyword evidence="6 7" id="KW-0496">Mitochondrion</keyword>
<dbReference type="STRING" id="133383.A0A1R0H1S4"/>
<comment type="caution">
    <text evidence="10">The sequence shown here is derived from an EMBL/GenBank/DDBJ whole genome shotgun (WGS) entry which is preliminary data.</text>
</comment>
<evidence type="ECO:0000256" key="5">
    <source>
        <dbReference type="ARBA" id="ARBA00022840"/>
    </source>
</evidence>
<dbReference type="GO" id="GO:0004740">
    <property type="term" value="F:pyruvate dehydrogenase (acetyl-transferring) kinase activity"/>
    <property type="evidence" value="ECO:0007669"/>
    <property type="project" value="TreeGrafter"/>
</dbReference>
<protein>
    <recommendedName>
        <fullName evidence="7">Protein-serine/threonine kinase</fullName>
        <ecNumber evidence="7">2.7.11.-</ecNumber>
    </recommendedName>
</protein>
<dbReference type="Gene3D" id="3.30.565.10">
    <property type="entry name" value="Histidine kinase-like ATPase, C-terminal domain"/>
    <property type="match status" value="1"/>
</dbReference>
<evidence type="ECO:0000256" key="7">
    <source>
        <dbReference type="RuleBase" id="RU366032"/>
    </source>
</evidence>
<dbReference type="InterPro" id="IPR003594">
    <property type="entry name" value="HATPase_dom"/>
</dbReference>
<dbReference type="InterPro" id="IPR039028">
    <property type="entry name" value="BCKD/PDK"/>
</dbReference>
<comment type="similarity">
    <text evidence="1 7">Belongs to the PDK/BCKDK protein kinase family.</text>
</comment>
<dbReference type="InterPro" id="IPR036784">
    <property type="entry name" value="AK/P_DHK_N_sf"/>
</dbReference>
<dbReference type="Pfam" id="PF10436">
    <property type="entry name" value="BCDHK_Adom3"/>
    <property type="match status" value="1"/>
</dbReference>
<sequence>MFGRNLTEKKLIDSANHVMSELSVRLAHRIRDFQKLPYICGTNPYMGKVYQMYWNSFDDFRNFKKIETLEDNVNWCNLMTRNIKEHSQTIPLLGMGVSECVDIVDPELIDSFMNRMLMTRISRRTLVEQHVLLSETFYNSLENLKNISESAQNPVDLRNLLSDSLKSPKHMNRHQSAGKRAQIVGKVDTQCNVANLILDIGMKLSSIFEDAYDLVPLTSPTIIINCPENVQLMCVTDHIEYILFELLKNSIKATIQSSIKVSGLKNSSDLNNLDFSPIHVTVFQSKTHVTIRISDRGGGIDDKIYKQLWNYCSSYKAQFLTNFHRIKEMQAKTNEYTGVSPLVSLGFGLPMARVFANYWGGEINLVSLPGYGVDTYVKLPRLGNVAENLTIED</sequence>
<feature type="domain" description="Branched-chain alpha-ketoacid dehydrogenase kinase/Pyruvate dehydrogenase kinase N-terminal" evidence="9">
    <location>
        <begin position="2"/>
        <end position="139"/>
    </location>
</feature>
<keyword evidence="3 7" id="KW-0547">Nucleotide-binding</keyword>
<organism evidence="10 11">
    <name type="scientific">Smittium mucronatum</name>
    <dbReference type="NCBI Taxonomy" id="133383"/>
    <lineage>
        <taxon>Eukaryota</taxon>
        <taxon>Fungi</taxon>
        <taxon>Fungi incertae sedis</taxon>
        <taxon>Zoopagomycota</taxon>
        <taxon>Kickxellomycotina</taxon>
        <taxon>Harpellomycetes</taxon>
        <taxon>Harpellales</taxon>
        <taxon>Legeriomycetaceae</taxon>
        <taxon>Smittium</taxon>
    </lineage>
</organism>
<keyword evidence="10" id="KW-0670">Pyruvate</keyword>
<dbReference type="Gene3D" id="1.20.140.20">
    <property type="entry name" value="Alpha-ketoacid/pyruvate dehydrogenase kinase, N-terminal domain"/>
    <property type="match status" value="1"/>
</dbReference>
<keyword evidence="11" id="KW-1185">Reference proteome</keyword>
<keyword evidence="2 7" id="KW-0808">Transferase</keyword>
<evidence type="ECO:0000256" key="1">
    <source>
        <dbReference type="ARBA" id="ARBA00006155"/>
    </source>
</evidence>
<proteinExistence type="inferred from homology"/>
<comment type="subcellular location">
    <subcellularLocation>
        <location evidence="7">Mitochondrion matrix</location>
    </subcellularLocation>
</comment>
<reference evidence="10 11" key="1">
    <citation type="journal article" date="2016" name="Mol. Biol. Evol.">
        <title>Genome-Wide Survey of Gut Fungi (Harpellales) Reveals the First Horizontally Transferred Ubiquitin Gene from a Mosquito Host.</title>
        <authorList>
            <person name="Wang Y."/>
            <person name="White M.M."/>
            <person name="Kvist S."/>
            <person name="Moncalvo J.M."/>
        </authorList>
    </citation>
    <scope>NUCLEOTIDE SEQUENCE [LARGE SCALE GENOMIC DNA]</scope>
    <source>
        <strain evidence="10 11">ALG-7-W6</strain>
    </source>
</reference>
<dbReference type="InterPro" id="IPR036890">
    <property type="entry name" value="HATPase_C_sf"/>
</dbReference>
<dbReference type="SUPFAM" id="SSF55874">
    <property type="entry name" value="ATPase domain of HSP90 chaperone/DNA topoisomerase II/histidine kinase"/>
    <property type="match status" value="1"/>
</dbReference>
<name>A0A1R0H1S4_9FUNG</name>